<evidence type="ECO:0000313" key="2">
    <source>
        <dbReference type="Proteomes" id="UP000005268"/>
    </source>
</evidence>
<dbReference type="Proteomes" id="UP000005268">
    <property type="component" value="Chromosome"/>
</dbReference>
<proteinExistence type="predicted"/>
<protein>
    <submittedName>
        <fullName evidence="1">Uncharacterized protein</fullName>
    </submittedName>
</protein>
<accession>I3UVJ7</accession>
<dbReference type="AlphaFoldDB" id="I3UVJ7"/>
<reference evidence="1 2" key="1">
    <citation type="journal article" date="2012" name="J. Bacteriol.">
        <title>Complete Genome Sequence of the Naphthalene-Degrading Pseudomonas putida Strain ND6.</title>
        <authorList>
            <person name="Li S."/>
            <person name="Zhao H."/>
            <person name="Li Y."/>
            <person name="Niu S."/>
            <person name="Cai B."/>
        </authorList>
    </citation>
    <scope>NUCLEOTIDE SEQUENCE [LARGE SCALE GENOMIC DNA]</scope>
    <source>
        <strain evidence="1 2">ND6</strain>
    </source>
</reference>
<name>I3UVJ7_PSEPU</name>
<gene>
    <name evidence="1" type="ORF">YSA_05083</name>
</gene>
<sequence length="34" mass="4080">MSTCHKKTGCKSRFSYASKKLMHDFQKKFIQRNN</sequence>
<dbReference type="HOGENOM" id="CLU_3375404_0_0_6"/>
<organism evidence="1 2">
    <name type="scientific">Pseudomonas putida ND6</name>
    <dbReference type="NCBI Taxonomy" id="231023"/>
    <lineage>
        <taxon>Bacteria</taxon>
        <taxon>Pseudomonadati</taxon>
        <taxon>Pseudomonadota</taxon>
        <taxon>Gammaproteobacteria</taxon>
        <taxon>Pseudomonadales</taxon>
        <taxon>Pseudomonadaceae</taxon>
        <taxon>Pseudomonas</taxon>
    </lineage>
</organism>
<dbReference type="EMBL" id="CP003588">
    <property type="protein sequence ID" value="AFK69518.1"/>
    <property type="molecule type" value="Genomic_DNA"/>
</dbReference>
<dbReference type="KEGG" id="ppi:YSA_05083"/>
<evidence type="ECO:0000313" key="1">
    <source>
        <dbReference type="EMBL" id="AFK69518.1"/>
    </source>
</evidence>